<dbReference type="GO" id="GO:0046961">
    <property type="term" value="F:proton-transporting ATPase activity, rotational mechanism"/>
    <property type="evidence" value="ECO:0007669"/>
    <property type="project" value="TreeGrafter"/>
</dbReference>
<proteinExistence type="predicted"/>
<keyword evidence="3" id="KW-0406">Ion transport</keyword>
<dbReference type="AlphaFoldDB" id="A0A0D8XFJ1"/>
<gene>
    <name evidence="4" type="ORF">DICVIV_10620</name>
</gene>
<dbReference type="GO" id="GO:0005524">
    <property type="term" value="F:ATP binding"/>
    <property type="evidence" value="ECO:0007669"/>
    <property type="project" value="InterPro"/>
</dbReference>
<dbReference type="InterPro" id="IPR022879">
    <property type="entry name" value="V-ATPase_su_B/beta"/>
</dbReference>
<dbReference type="Proteomes" id="UP000053766">
    <property type="component" value="Unassembled WGS sequence"/>
</dbReference>
<evidence type="ECO:0000256" key="3">
    <source>
        <dbReference type="ARBA" id="ARBA00023065"/>
    </source>
</evidence>
<keyword evidence="2" id="KW-0375">Hydrogen ion transport</keyword>
<dbReference type="GO" id="GO:0007035">
    <property type="term" value="P:vacuolar acidification"/>
    <property type="evidence" value="ECO:0007669"/>
    <property type="project" value="TreeGrafter"/>
</dbReference>
<name>A0A0D8XFJ1_DICVI</name>
<dbReference type="InterPro" id="IPR020003">
    <property type="entry name" value="ATPase_a/bsu_AS"/>
</dbReference>
<dbReference type="Gene3D" id="3.40.50.12240">
    <property type="match status" value="1"/>
</dbReference>
<sequence length="78" mass="9405">MQHKLYIFTFYPLQIYIDRQLWNRQIYPPINILLSLSRLMKSAIGVNITRDDHPYLFNQLYAMYAAAERVRTLKTVVR</sequence>
<evidence type="ECO:0000313" key="5">
    <source>
        <dbReference type="Proteomes" id="UP000053766"/>
    </source>
</evidence>
<dbReference type="OrthoDB" id="1735853at2759"/>
<dbReference type="PANTHER" id="PTHR43389">
    <property type="entry name" value="V-TYPE PROTON ATPASE SUBUNIT B"/>
    <property type="match status" value="1"/>
</dbReference>
<dbReference type="PROSITE" id="PS00152">
    <property type="entry name" value="ATPASE_ALPHA_BETA"/>
    <property type="match status" value="1"/>
</dbReference>
<keyword evidence="1" id="KW-0813">Transport</keyword>
<dbReference type="InterPro" id="IPR027417">
    <property type="entry name" value="P-loop_NTPase"/>
</dbReference>
<reference evidence="5" key="2">
    <citation type="journal article" date="2016" name="Sci. Rep.">
        <title>Dictyocaulus viviparus genome, variome and transcriptome elucidate lungworm biology and support future intervention.</title>
        <authorList>
            <person name="McNulty S.N."/>
            <person name="Strube C."/>
            <person name="Rosa B.A."/>
            <person name="Martin J.C."/>
            <person name="Tyagi R."/>
            <person name="Choi Y.J."/>
            <person name="Wang Q."/>
            <person name="Hallsworth Pepin K."/>
            <person name="Zhang X."/>
            <person name="Ozersky P."/>
            <person name="Wilson R.K."/>
            <person name="Sternberg P.W."/>
            <person name="Gasser R.B."/>
            <person name="Mitreva M."/>
        </authorList>
    </citation>
    <scope>NUCLEOTIDE SEQUENCE [LARGE SCALE GENOMIC DNA]</scope>
    <source>
        <strain evidence="5">HannoverDv2000</strain>
    </source>
</reference>
<reference evidence="4 5" key="1">
    <citation type="submission" date="2013-11" db="EMBL/GenBank/DDBJ databases">
        <title>Draft genome of the bovine lungworm Dictyocaulus viviparus.</title>
        <authorList>
            <person name="Mitreva M."/>
        </authorList>
    </citation>
    <scope>NUCLEOTIDE SEQUENCE [LARGE SCALE GENOMIC DNA]</scope>
    <source>
        <strain evidence="4 5">HannoverDv2000</strain>
    </source>
</reference>
<dbReference type="STRING" id="29172.A0A0D8XFJ1"/>
<dbReference type="PANTHER" id="PTHR43389:SF4">
    <property type="entry name" value="V-TYPE PROTON ATPASE SUBUNIT B"/>
    <property type="match status" value="1"/>
</dbReference>
<dbReference type="EMBL" id="KN716567">
    <property type="protein sequence ID" value="KJH43353.1"/>
    <property type="molecule type" value="Genomic_DNA"/>
</dbReference>
<evidence type="ECO:0000256" key="2">
    <source>
        <dbReference type="ARBA" id="ARBA00022781"/>
    </source>
</evidence>
<evidence type="ECO:0000313" key="4">
    <source>
        <dbReference type="EMBL" id="KJH43353.1"/>
    </source>
</evidence>
<protein>
    <submittedName>
        <fullName evidence="4">Uncharacterized protein</fullName>
    </submittedName>
</protein>
<evidence type="ECO:0000256" key="1">
    <source>
        <dbReference type="ARBA" id="ARBA00022448"/>
    </source>
</evidence>
<organism evidence="4 5">
    <name type="scientific">Dictyocaulus viviparus</name>
    <name type="common">Bovine lungworm</name>
    <dbReference type="NCBI Taxonomy" id="29172"/>
    <lineage>
        <taxon>Eukaryota</taxon>
        <taxon>Metazoa</taxon>
        <taxon>Ecdysozoa</taxon>
        <taxon>Nematoda</taxon>
        <taxon>Chromadorea</taxon>
        <taxon>Rhabditida</taxon>
        <taxon>Rhabditina</taxon>
        <taxon>Rhabditomorpha</taxon>
        <taxon>Strongyloidea</taxon>
        <taxon>Metastrongylidae</taxon>
        <taxon>Dictyocaulus</taxon>
    </lineage>
</organism>
<keyword evidence="5" id="KW-1185">Reference proteome</keyword>
<dbReference type="SUPFAM" id="SSF52540">
    <property type="entry name" value="P-loop containing nucleoside triphosphate hydrolases"/>
    <property type="match status" value="1"/>
</dbReference>
<accession>A0A0D8XFJ1</accession>